<dbReference type="CDD" id="cd00303">
    <property type="entry name" value="retropepsin_like"/>
    <property type="match status" value="1"/>
</dbReference>
<dbReference type="PANTHER" id="PTHR35046:SF9">
    <property type="entry name" value="RNA-DIRECTED DNA POLYMERASE"/>
    <property type="match status" value="1"/>
</dbReference>
<protein>
    <submittedName>
        <fullName evidence="2">Uncharacterized protein</fullName>
    </submittedName>
</protein>
<reference evidence="2 3" key="1">
    <citation type="journal article" date="2022" name="Nat. Genet.">
        <title>Improved pea reference genome and pan-genome highlight genomic features and evolutionary characteristics.</title>
        <authorList>
            <person name="Yang T."/>
            <person name="Liu R."/>
            <person name="Luo Y."/>
            <person name="Hu S."/>
            <person name="Wang D."/>
            <person name="Wang C."/>
            <person name="Pandey M.K."/>
            <person name="Ge S."/>
            <person name="Xu Q."/>
            <person name="Li N."/>
            <person name="Li G."/>
            <person name="Huang Y."/>
            <person name="Saxena R.K."/>
            <person name="Ji Y."/>
            <person name="Li M."/>
            <person name="Yan X."/>
            <person name="He Y."/>
            <person name="Liu Y."/>
            <person name="Wang X."/>
            <person name="Xiang C."/>
            <person name="Varshney R.K."/>
            <person name="Ding H."/>
            <person name="Gao S."/>
            <person name="Zong X."/>
        </authorList>
    </citation>
    <scope>NUCLEOTIDE SEQUENCE [LARGE SCALE GENOMIC DNA]</scope>
    <source>
        <strain evidence="2 3">cv. Zhongwan 6</strain>
    </source>
</reference>
<dbReference type="Proteomes" id="UP001058974">
    <property type="component" value="Chromosome 5"/>
</dbReference>
<dbReference type="EMBL" id="JAMSHJ010000005">
    <property type="protein sequence ID" value="KAI5408792.1"/>
    <property type="molecule type" value="Genomic_DNA"/>
</dbReference>
<dbReference type="PANTHER" id="PTHR35046">
    <property type="entry name" value="ZINC KNUCKLE (CCHC-TYPE) FAMILY PROTEIN"/>
    <property type="match status" value="1"/>
</dbReference>
<dbReference type="Gramene" id="Psat05G0457900-T1">
    <property type="protein sequence ID" value="KAI5408792.1"/>
    <property type="gene ID" value="KIW84_054579"/>
</dbReference>
<accession>A0A9D4WVP5</accession>
<evidence type="ECO:0000313" key="3">
    <source>
        <dbReference type="Proteomes" id="UP001058974"/>
    </source>
</evidence>
<organism evidence="2 3">
    <name type="scientific">Pisum sativum</name>
    <name type="common">Garden pea</name>
    <name type="synonym">Lathyrus oleraceus</name>
    <dbReference type="NCBI Taxonomy" id="3888"/>
    <lineage>
        <taxon>Eukaryota</taxon>
        <taxon>Viridiplantae</taxon>
        <taxon>Streptophyta</taxon>
        <taxon>Embryophyta</taxon>
        <taxon>Tracheophyta</taxon>
        <taxon>Spermatophyta</taxon>
        <taxon>Magnoliopsida</taxon>
        <taxon>eudicotyledons</taxon>
        <taxon>Gunneridae</taxon>
        <taxon>Pentapetalae</taxon>
        <taxon>rosids</taxon>
        <taxon>fabids</taxon>
        <taxon>Fabales</taxon>
        <taxon>Fabaceae</taxon>
        <taxon>Papilionoideae</taxon>
        <taxon>50 kb inversion clade</taxon>
        <taxon>NPAAA clade</taxon>
        <taxon>Hologalegina</taxon>
        <taxon>IRL clade</taxon>
        <taxon>Fabeae</taxon>
        <taxon>Lathyrus</taxon>
    </lineage>
</organism>
<evidence type="ECO:0000256" key="1">
    <source>
        <dbReference type="SAM" id="Coils"/>
    </source>
</evidence>
<name>A0A9D4WVP5_PEA</name>
<evidence type="ECO:0000313" key="2">
    <source>
        <dbReference type="EMBL" id="KAI5408792.1"/>
    </source>
</evidence>
<dbReference type="AlphaFoldDB" id="A0A9D4WVP5"/>
<keyword evidence="1" id="KW-0175">Coiled coil</keyword>
<comment type="caution">
    <text evidence="2">The sequence shown here is derived from an EMBL/GenBank/DDBJ whole genome shotgun (WGS) entry which is preliminary data.</text>
</comment>
<sequence>MGDQLVIITDLERTTTTFATTLIDLTEQMTTLANQVNNANNNRNQRKDKRGEHIRVLRGGNNHVVIVENSSSEEKPYEKEVVAHGNQQYNHDYRVKADISLFYGTMGLEEFWIGKYMLICSSTLWTSLRTSKCHKSNVCPTRGVVAIAEERVKEEKKRKGYVVENNEYADVEFAREEFDERVNFMLHRILLTSKDEGQRTNMVKTHCSIKNKVCNLIVDNGSIENLVSQNSVDYLKLSIELHEKPHTLGWVNNGSKLRVTLPSRVPISTGKHYREDAIYDIIDMDVFQILLGRPL</sequence>
<proteinExistence type="predicted"/>
<keyword evidence="3" id="KW-1185">Reference proteome</keyword>
<dbReference type="Gene3D" id="2.40.70.10">
    <property type="entry name" value="Acid Proteases"/>
    <property type="match status" value="1"/>
</dbReference>
<gene>
    <name evidence="2" type="ORF">KIW84_054579</name>
</gene>
<feature type="coiled-coil region" evidence="1">
    <location>
        <begin position="22"/>
        <end position="49"/>
    </location>
</feature>
<dbReference type="InterPro" id="IPR021109">
    <property type="entry name" value="Peptidase_aspartic_dom_sf"/>
</dbReference>